<reference evidence="1 2" key="1">
    <citation type="journal article" date="2016" name="Nat. Commun.">
        <title>Thousands of microbial genomes shed light on interconnected biogeochemical processes in an aquifer system.</title>
        <authorList>
            <person name="Anantharaman K."/>
            <person name="Brown C.T."/>
            <person name="Hug L.A."/>
            <person name="Sharon I."/>
            <person name="Castelle C.J."/>
            <person name="Probst A.J."/>
            <person name="Thomas B.C."/>
            <person name="Singh A."/>
            <person name="Wilkins M.J."/>
            <person name="Karaoz U."/>
            <person name="Brodie E.L."/>
            <person name="Williams K.H."/>
            <person name="Hubbard S.S."/>
            <person name="Banfield J.F."/>
        </authorList>
    </citation>
    <scope>NUCLEOTIDE SEQUENCE [LARGE SCALE GENOMIC DNA]</scope>
</reference>
<gene>
    <name evidence="1" type="ORF">A3I45_01290</name>
</gene>
<evidence type="ECO:0000313" key="2">
    <source>
        <dbReference type="Proteomes" id="UP000177574"/>
    </source>
</evidence>
<dbReference type="EMBL" id="MGET01000048">
    <property type="protein sequence ID" value="OGL89219.1"/>
    <property type="molecule type" value="Genomic_DNA"/>
</dbReference>
<name>A0A1F7VFC5_9BACT</name>
<accession>A0A1F7VFC5</accession>
<organism evidence="1 2">
    <name type="scientific">Candidatus Uhrbacteria bacterium RIFCSPLOWO2_02_FULL_53_10</name>
    <dbReference type="NCBI Taxonomy" id="1802411"/>
    <lineage>
        <taxon>Bacteria</taxon>
        <taxon>Candidatus Uhriibacteriota</taxon>
    </lineage>
</organism>
<dbReference type="Proteomes" id="UP000177574">
    <property type="component" value="Unassembled WGS sequence"/>
</dbReference>
<proteinExistence type="predicted"/>
<protein>
    <submittedName>
        <fullName evidence="1">Uncharacterized protein</fullName>
    </submittedName>
</protein>
<comment type="caution">
    <text evidence="1">The sequence shown here is derived from an EMBL/GenBank/DDBJ whole genome shotgun (WGS) entry which is preliminary data.</text>
</comment>
<dbReference type="AlphaFoldDB" id="A0A1F7VFC5"/>
<evidence type="ECO:0000313" key="1">
    <source>
        <dbReference type="EMBL" id="OGL89219.1"/>
    </source>
</evidence>
<sequence>MKQPKSSKLSIEGLRLMSICPLCSSKNTPTESKVIQTHGDASLVHLSCKKCEQKILVLFRLSAVGVHCVGIVTDLSHTDAKRLISDRILDVDDVLDVHEALNEEGFLMGIREQAYEGA</sequence>